<dbReference type="InParanoid" id="A0A2R5GAG4"/>
<keyword evidence="9" id="KW-0472">Membrane</keyword>
<organism evidence="12 13">
    <name type="scientific">Hondaea fermentalgiana</name>
    <dbReference type="NCBI Taxonomy" id="2315210"/>
    <lineage>
        <taxon>Eukaryota</taxon>
        <taxon>Sar</taxon>
        <taxon>Stramenopiles</taxon>
        <taxon>Bigyra</taxon>
        <taxon>Labyrinthulomycetes</taxon>
        <taxon>Thraustochytrida</taxon>
        <taxon>Thraustochytriidae</taxon>
        <taxon>Hondaea</taxon>
    </lineage>
</organism>
<dbReference type="Gene3D" id="3.40.30.10">
    <property type="entry name" value="Glutaredoxin"/>
    <property type="match status" value="1"/>
</dbReference>
<comment type="subcellular location">
    <subcellularLocation>
        <location evidence="2">Mitochondrion inner membrane</location>
        <topology evidence="2">Peripheral membrane protein</topology>
        <orientation evidence="2">Matrix side</orientation>
    </subcellularLocation>
</comment>
<dbReference type="EMBL" id="BEYU01000008">
    <property type="protein sequence ID" value="GBG24684.1"/>
    <property type="molecule type" value="Genomic_DNA"/>
</dbReference>
<evidence type="ECO:0000256" key="1">
    <source>
        <dbReference type="ARBA" id="ARBA00003195"/>
    </source>
</evidence>
<proteinExistence type="inferred from homology"/>
<keyword evidence="7" id="KW-0249">Electron transport</keyword>
<evidence type="ECO:0000256" key="3">
    <source>
        <dbReference type="ARBA" id="ARBA00008939"/>
    </source>
</evidence>
<evidence type="ECO:0000256" key="10">
    <source>
        <dbReference type="PIRSR" id="PIRSR005822-1"/>
    </source>
</evidence>
<feature type="disulfide bond" description="Redox-active" evidence="10">
    <location>
        <begin position="19"/>
        <end position="53"/>
    </location>
</feature>
<dbReference type="InterPro" id="IPR036249">
    <property type="entry name" value="Thioredoxin-like_sf"/>
</dbReference>
<keyword evidence="4" id="KW-0813">Transport</keyword>
<name>A0A2R5GAG4_9STRA</name>
<dbReference type="SUPFAM" id="SSF52833">
    <property type="entry name" value="Thioredoxin-like"/>
    <property type="match status" value="1"/>
</dbReference>
<keyword evidence="5" id="KW-0679">Respiratory chain</keyword>
<reference evidence="12 13" key="1">
    <citation type="submission" date="2017-12" db="EMBL/GenBank/DDBJ databases">
        <title>Sequencing, de novo assembly and annotation of complete genome of a new Thraustochytrid species, strain FCC1311.</title>
        <authorList>
            <person name="Sedici K."/>
            <person name="Godart F."/>
            <person name="Aiese Cigliano R."/>
            <person name="Sanseverino W."/>
            <person name="Barakat M."/>
            <person name="Ortet P."/>
            <person name="Marechal E."/>
            <person name="Cagnac O."/>
            <person name="Amato A."/>
        </authorList>
    </citation>
    <scope>NUCLEOTIDE SEQUENCE [LARGE SCALE GENOMIC DNA]</scope>
</reference>
<dbReference type="SMART" id="SM00916">
    <property type="entry name" value="L51_S25_CI-B8"/>
    <property type="match status" value="1"/>
</dbReference>
<feature type="domain" description="Ribosomal protein/NADH dehydrogenase" evidence="11">
    <location>
        <begin position="20"/>
        <end position="91"/>
    </location>
</feature>
<evidence type="ECO:0000256" key="9">
    <source>
        <dbReference type="ARBA" id="ARBA00023136"/>
    </source>
</evidence>
<evidence type="ECO:0000256" key="4">
    <source>
        <dbReference type="ARBA" id="ARBA00022448"/>
    </source>
</evidence>
<dbReference type="Pfam" id="PF05047">
    <property type="entry name" value="L51_S25_CI-B8"/>
    <property type="match status" value="1"/>
</dbReference>
<dbReference type="OrthoDB" id="10250268at2759"/>
<keyword evidence="8" id="KW-0496">Mitochondrion</keyword>
<dbReference type="InterPro" id="IPR007741">
    <property type="entry name" value="Ribosomal_mL43/mS25/NADH_DH"/>
</dbReference>
<accession>A0A2R5GAG4</accession>
<evidence type="ECO:0000313" key="13">
    <source>
        <dbReference type="Proteomes" id="UP000241890"/>
    </source>
</evidence>
<dbReference type="Proteomes" id="UP000241890">
    <property type="component" value="Unassembled WGS sequence"/>
</dbReference>
<dbReference type="AlphaFoldDB" id="A0A2R5GAG4"/>
<dbReference type="InterPro" id="IPR016464">
    <property type="entry name" value="NADH_Ub_cplx-1_asu_su-2"/>
</dbReference>
<evidence type="ECO:0000256" key="7">
    <source>
        <dbReference type="ARBA" id="ARBA00022982"/>
    </source>
</evidence>
<keyword evidence="6" id="KW-0999">Mitochondrion inner membrane</keyword>
<keyword evidence="13" id="KW-1185">Reference proteome</keyword>
<evidence type="ECO:0000256" key="6">
    <source>
        <dbReference type="ARBA" id="ARBA00022792"/>
    </source>
</evidence>
<dbReference type="PANTHER" id="PTHR12878:SF0">
    <property type="entry name" value="NADH DEHYDROGENASE [UBIQUINONE] 1 ALPHA SUBCOMPLEX SUBUNIT 2"/>
    <property type="match status" value="1"/>
</dbReference>
<dbReference type="PIRSF" id="PIRSF005822">
    <property type="entry name" value="NDUA2"/>
    <property type="match status" value="1"/>
</dbReference>
<evidence type="ECO:0000256" key="5">
    <source>
        <dbReference type="ARBA" id="ARBA00022660"/>
    </source>
</evidence>
<evidence type="ECO:0000313" key="12">
    <source>
        <dbReference type="EMBL" id="GBG24684.1"/>
    </source>
</evidence>
<gene>
    <name evidence="12" type="ORF">FCC1311_009022</name>
</gene>
<comment type="similarity">
    <text evidence="3">Belongs to the complex I NDUFA2 subunit family.</text>
</comment>
<evidence type="ECO:0000256" key="8">
    <source>
        <dbReference type="ARBA" id="ARBA00023128"/>
    </source>
</evidence>
<comment type="caution">
    <text evidence="12">The sequence shown here is derived from an EMBL/GenBank/DDBJ whole genome shotgun (WGS) entry which is preliminary data.</text>
</comment>
<protein>
    <submittedName>
        <fullName evidence="12">NADH dehydrogenase ubiquinone 1 alpha subcomplex subunit 2</fullName>
    </submittedName>
</protein>
<sequence>MSLASKVAAHAKELRFVFCTSSEGSKGLREFVKSSYVPLKKENPKFPLLVRECEGAQPRVMARFAKGKEEAISVEGMSAKEVEGVVEKLIS</sequence>
<keyword evidence="12" id="KW-0830">Ubiquinone</keyword>
<evidence type="ECO:0000256" key="2">
    <source>
        <dbReference type="ARBA" id="ARBA00004443"/>
    </source>
</evidence>
<comment type="function">
    <text evidence="1">Accessory subunit of the mitochondrial membrane respiratory chain NADH dehydrogenase (Complex I), that is believed not to be involved in catalysis. Complex I functions in the transfer of electrons from NADH to the respiratory chain. The immediate electron acceptor for the enzyme is believed to be ubiquinone.</text>
</comment>
<dbReference type="GO" id="GO:0005743">
    <property type="term" value="C:mitochondrial inner membrane"/>
    <property type="evidence" value="ECO:0007669"/>
    <property type="project" value="UniProtKB-SubCell"/>
</dbReference>
<evidence type="ECO:0000259" key="11">
    <source>
        <dbReference type="SMART" id="SM00916"/>
    </source>
</evidence>
<dbReference type="PANTHER" id="PTHR12878">
    <property type="entry name" value="NADH-UBIQUINONE OXIDOREDUCTASE B8 SUBUNIT"/>
    <property type="match status" value="1"/>
</dbReference>
<keyword evidence="10" id="KW-1015">Disulfide bond</keyword>